<evidence type="ECO:0000256" key="1">
    <source>
        <dbReference type="SAM" id="MobiDB-lite"/>
    </source>
</evidence>
<gene>
    <name evidence="2" type="ORF">BBBOND_0400800</name>
</gene>
<protein>
    <submittedName>
        <fullName evidence="2">Uncharacterized protein</fullName>
    </submittedName>
</protein>
<dbReference type="VEuPathDB" id="PiroplasmaDB:BBBOND_0400800"/>
<dbReference type="Proteomes" id="UP000033188">
    <property type="component" value="Chromosome 4"/>
</dbReference>
<sequence>MGGCVGRYQQRNLPRRDTTVGNDGEEDRLIKLIDEISKDRAKPTLNQYYDADFKAILKKYSRSLKETFNFSRNDAEILKVWKEKKRFDDVMIQFQPSLHSTLAYRQPDGSNSDDQSGVQSGNIPEIHVHVESNTLPEYLRKASNSLTYIPRNLKEAIDRLIDLKGIDHEQNVNANGSSKKTDANYHAPLSGRQNNTDETLVSRCFGKHYVYNVPPQ</sequence>
<dbReference type="GeneID" id="24566129"/>
<reference evidence="3" key="1">
    <citation type="journal article" date="2014" name="Nucleic Acids Res.">
        <title>The evolutionary dynamics of variant antigen genes in Babesia reveal a history of genomic innovation underlying host-parasite interaction.</title>
        <authorList>
            <person name="Jackson A.P."/>
            <person name="Otto T.D."/>
            <person name="Darby A."/>
            <person name="Ramaprasad A."/>
            <person name="Xia D."/>
            <person name="Echaide I.E."/>
            <person name="Farber M."/>
            <person name="Gahlot S."/>
            <person name="Gamble J."/>
            <person name="Gupta D."/>
            <person name="Gupta Y."/>
            <person name="Jackson L."/>
            <person name="Malandrin L."/>
            <person name="Malas T.B."/>
            <person name="Moussa E."/>
            <person name="Nair M."/>
            <person name="Reid A.J."/>
            <person name="Sanders M."/>
            <person name="Sharma J."/>
            <person name="Tracey A."/>
            <person name="Quail M.A."/>
            <person name="Weir W."/>
            <person name="Wastling J.M."/>
            <person name="Hall N."/>
            <person name="Willadsen P."/>
            <person name="Lingelbach K."/>
            <person name="Shiels B."/>
            <person name="Tait A."/>
            <person name="Berriman M."/>
            <person name="Allred D.R."/>
            <person name="Pain A."/>
        </authorList>
    </citation>
    <scope>NUCLEOTIDE SEQUENCE [LARGE SCALE GENOMIC DNA]</scope>
    <source>
        <strain evidence="3">Bond</strain>
    </source>
</reference>
<keyword evidence="3" id="KW-1185">Reference proteome</keyword>
<dbReference type="EMBL" id="LK391710">
    <property type="protein sequence ID" value="CDR97588.1"/>
    <property type="molecule type" value="Genomic_DNA"/>
</dbReference>
<evidence type="ECO:0000313" key="2">
    <source>
        <dbReference type="EMBL" id="CDR97588.1"/>
    </source>
</evidence>
<evidence type="ECO:0000313" key="3">
    <source>
        <dbReference type="Proteomes" id="UP000033188"/>
    </source>
</evidence>
<dbReference type="KEGG" id="bbig:BBBOND_0400800"/>
<dbReference type="RefSeq" id="XP_012769774.1">
    <property type="nucleotide sequence ID" value="XM_012914320.1"/>
</dbReference>
<dbReference type="AlphaFoldDB" id="A0A061DAL0"/>
<name>A0A061DAL0_BABBI</name>
<proteinExistence type="predicted"/>
<organism evidence="2 3">
    <name type="scientific">Babesia bigemina</name>
    <dbReference type="NCBI Taxonomy" id="5866"/>
    <lineage>
        <taxon>Eukaryota</taxon>
        <taxon>Sar</taxon>
        <taxon>Alveolata</taxon>
        <taxon>Apicomplexa</taxon>
        <taxon>Aconoidasida</taxon>
        <taxon>Piroplasmida</taxon>
        <taxon>Babesiidae</taxon>
        <taxon>Babesia</taxon>
    </lineage>
</organism>
<feature type="region of interest" description="Disordered" evidence="1">
    <location>
        <begin position="170"/>
        <end position="194"/>
    </location>
</feature>
<accession>A0A061DAL0</accession>